<dbReference type="InterPro" id="IPR036236">
    <property type="entry name" value="Znf_C2H2_sf"/>
</dbReference>
<sequence length="63" mass="7259">SELLVHEQLHDGEKPHKNGKSFSQSKNLIQHQMIHTGERPYEYGECGKGCSFRSNLISHLRIQ</sequence>
<dbReference type="Pfam" id="PF00096">
    <property type="entry name" value="zf-C2H2"/>
    <property type="match status" value="2"/>
</dbReference>
<keyword evidence="3" id="KW-0677">Repeat</keyword>
<gene>
    <name evidence="10" type="primary">Znf397_0</name>
    <name evidence="10" type="ORF">HORVUL_R11523</name>
</gene>
<dbReference type="PANTHER" id="PTHR23226">
    <property type="entry name" value="ZINC FINGER AND SCAN DOMAIN-CONTAINING"/>
    <property type="match status" value="1"/>
</dbReference>
<dbReference type="AlphaFoldDB" id="A0A7L3MH93"/>
<dbReference type="InterPro" id="IPR013087">
    <property type="entry name" value="Znf_C2H2_type"/>
</dbReference>
<dbReference type="Proteomes" id="UP000558460">
    <property type="component" value="Unassembled WGS sequence"/>
</dbReference>
<dbReference type="Gene3D" id="3.30.160.60">
    <property type="entry name" value="Classic Zinc Finger"/>
    <property type="match status" value="2"/>
</dbReference>
<evidence type="ECO:0000256" key="2">
    <source>
        <dbReference type="ARBA" id="ARBA00022723"/>
    </source>
</evidence>
<dbReference type="GO" id="GO:0008270">
    <property type="term" value="F:zinc ion binding"/>
    <property type="evidence" value="ECO:0007669"/>
    <property type="project" value="UniProtKB-KW"/>
</dbReference>
<evidence type="ECO:0000256" key="1">
    <source>
        <dbReference type="ARBA" id="ARBA00004123"/>
    </source>
</evidence>
<comment type="subcellular location">
    <subcellularLocation>
        <location evidence="1">Nucleus</location>
    </subcellularLocation>
</comment>
<dbReference type="PROSITE" id="PS50157">
    <property type="entry name" value="ZINC_FINGER_C2H2_2"/>
    <property type="match status" value="1"/>
</dbReference>
<evidence type="ECO:0000313" key="10">
    <source>
        <dbReference type="EMBL" id="NXU65632.1"/>
    </source>
</evidence>
<evidence type="ECO:0000256" key="6">
    <source>
        <dbReference type="ARBA" id="ARBA00023242"/>
    </source>
</evidence>
<dbReference type="EMBL" id="VZUA01089837">
    <property type="protein sequence ID" value="NXU65632.1"/>
    <property type="molecule type" value="Genomic_DNA"/>
</dbReference>
<evidence type="ECO:0000259" key="9">
    <source>
        <dbReference type="PROSITE" id="PS50157"/>
    </source>
</evidence>
<feature type="region of interest" description="Disordered" evidence="8">
    <location>
        <begin position="1"/>
        <end position="24"/>
    </location>
</feature>
<dbReference type="SUPFAM" id="SSF57667">
    <property type="entry name" value="beta-beta-alpha zinc fingers"/>
    <property type="match status" value="1"/>
</dbReference>
<feature type="non-terminal residue" evidence="10">
    <location>
        <position position="1"/>
    </location>
</feature>
<evidence type="ECO:0000256" key="7">
    <source>
        <dbReference type="PROSITE-ProRule" id="PRU00042"/>
    </source>
</evidence>
<keyword evidence="5" id="KW-0862">Zinc</keyword>
<dbReference type="FunFam" id="3.30.160.60:FF:001498">
    <property type="entry name" value="Zinc finger protein 404"/>
    <property type="match status" value="1"/>
</dbReference>
<evidence type="ECO:0000256" key="5">
    <source>
        <dbReference type="ARBA" id="ARBA00022833"/>
    </source>
</evidence>
<evidence type="ECO:0000256" key="4">
    <source>
        <dbReference type="ARBA" id="ARBA00022771"/>
    </source>
</evidence>
<keyword evidence="2" id="KW-0479">Metal-binding</keyword>
<dbReference type="GO" id="GO:0005634">
    <property type="term" value="C:nucleus"/>
    <property type="evidence" value="ECO:0007669"/>
    <property type="project" value="UniProtKB-SubCell"/>
</dbReference>
<feature type="compositionally biased region" description="Basic and acidic residues" evidence="8">
    <location>
        <begin position="1"/>
        <end position="16"/>
    </location>
</feature>
<dbReference type="FunFam" id="3.30.160.60:FF:000218">
    <property type="entry name" value="Zinc finger protein 10"/>
    <property type="match status" value="1"/>
</dbReference>
<organism evidence="10 11">
    <name type="scientific">Horornis vulcanius</name>
    <dbReference type="NCBI Taxonomy" id="2585811"/>
    <lineage>
        <taxon>Eukaryota</taxon>
        <taxon>Metazoa</taxon>
        <taxon>Chordata</taxon>
        <taxon>Craniata</taxon>
        <taxon>Vertebrata</taxon>
        <taxon>Euteleostomi</taxon>
        <taxon>Archelosauria</taxon>
        <taxon>Archosauria</taxon>
        <taxon>Dinosauria</taxon>
        <taxon>Saurischia</taxon>
        <taxon>Theropoda</taxon>
        <taxon>Coelurosauria</taxon>
        <taxon>Aves</taxon>
        <taxon>Neognathae</taxon>
        <taxon>Neoaves</taxon>
        <taxon>Telluraves</taxon>
        <taxon>Australaves</taxon>
        <taxon>Passeriformes</taxon>
        <taxon>Sylvioidea</taxon>
        <taxon>Scotocercidae</taxon>
        <taxon>Horornis</taxon>
    </lineage>
</organism>
<dbReference type="PANTHER" id="PTHR23226:SF366">
    <property type="entry name" value="ZINC FINGER PROTEIN ZFP2"/>
    <property type="match status" value="1"/>
</dbReference>
<feature type="domain" description="C2H2-type" evidence="9">
    <location>
        <begin position="19"/>
        <end position="40"/>
    </location>
</feature>
<evidence type="ECO:0000256" key="8">
    <source>
        <dbReference type="SAM" id="MobiDB-lite"/>
    </source>
</evidence>
<evidence type="ECO:0000256" key="3">
    <source>
        <dbReference type="ARBA" id="ARBA00022737"/>
    </source>
</evidence>
<keyword evidence="11" id="KW-1185">Reference proteome</keyword>
<comment type="caution">
    <text evidence="10">The sequence shown here is derived from an EMBL/GenBank/DDBJ whole genome shotgun (WGS) entry which is preliminary data.</text>
</comment>
<dbReference type="GO" id="GO:0000981">
    <property type="term" value="F:DNA-binding transcription factor activity, RNA polymerase II-specific"/>
    <property type="evidence" value="ECO:0007669"/>
    <property type="project" value="TreeGrafter"/>
</dbReference>
<dbReference type="GO" id="GO:0000978">
    <property type="term" value="F:RNA polymerase II cis-regulatory region sequence-specific DNA binding"/>
    <property type="evidence" value="ECO:0007669"/>
    <property type="project" value="TreeGrafter"/>
</dbReference>
<keyword evidence="6" id="KW-0539">Nucleus</keyword>
<evidence type="ECO:0000313" key="11">
    <source>
        <dbReference type="Proteomes" id="UP000558460"/>
    </source>
</evidence>
<accession>A0A7L3MH93</accession>
<dbReference type="OrthoDB" id="9893417at2759"/>
<feature type="non-terminal residue" evidence="10">
    <location>
        <position position="63"/>
    </location>
</feature>
<proteinExistence type="predicted"/>
<protein>
    <submittedName>
        <fullName evidence="10">ZN397 protein</fullName>
    </submittedName>
</protein>
<reference evidence="10 11" key="1">
    <citation type="submission" date="2019-09" db="EMBL/GenBank/DDBJ databases">
        <title>Bird 10,000 Genomes (B10K) Project - Family phase.</title>
        <authorList>
            <person name="Zhang G."/>
        </authorList>
    </citation>
    <scope>NUCLEOTIDE SEQUENCE [LARGE SCALE GENOMIC DNA]</scope>
    <source>
        <strain evidence="10">B10K-DU-029-69</strain>
        <tissue evidence="10">Muscle</tissue>
    </source>
</reference>
<name>A0A7L3MH93_9PASS</name>
<keyword evidence="4 7" id="KW-0863">Zinc-finger</keyword>